<keyword evidence="4" id="KW-0067">ATP-binding</keyword>
<evidence type="ECO:0000256" key="5">
    <source>
        <dbReference type="SAM" id="MobiDB-lite"/>
    </source>
</evidence>
<dbReference type="Gene3D" id="3.40.50.300">
    <property type="entry name" value="P-loop containing nucleotide triphosphate hydrolases"/>
    <property type="match status" value="1"/>
</dbReference>
<dbReference type="InterPro" id="IPR011545">
    <property type="entry name" value="DEAD/DEAH_box_helicase_dom"/>
</dbReference>
<dbReference type="GO" id="GO:0016787">
    <property type="term" value="F:hydrolase activity"/>
    <property type="evidence" value="ECO:0007669"/>
    <property type="project" value="UniProtKB-KW"/>
</dbReference>
<name>A0AAD9ULE1_RIDPI</name>
<dbReference type="PROSITE" id="PS51192">
    <property type="entry name" value="HELICASE_ATP_BIND_1"/>
    <property type="match status" value="1"/>
</dbReference>
<dbReference type="InterPro" id="IPR014001">
    <property type="entry name" value="Helicase_ATP-bd"/>
</dbReference>
<feature type="region of interest" description="Disordered" evidence="5">
    <location>
        <begin position="1"/>
        <end position="91"/>
    </location>
</feature>
<dbReference type="Proteomes" id="UP001209878">
    <property type="component" value="Unassembled WGS sequence"/>
</dbReference>
<dbReference type="EMBL" id="JAODUO010000006">
    <property type="protein sequence ID" value="KAK2193778.1"/>
    <property type="molecule type" value="Genomic_DNA"/>
</dbReference>
<evidence type="ECO:0000256" key="3">
    <source>
        <dbReference type="ARBA" id="ARBA00022806"/>
    </source>
</evidence>
<dbReference type="GO" id="GO:0003678">
    <property type="term" value="F:DNA helicase activity"/>
    <property type="evidence" value="ECO:0007669"/>
    <property type="project" value="TreeGrafter"/>
</dbReference>
<organism evidence="7 8">
    <name type="scientific">Ridgeia piscesae</name>
    <name type="common">Tubeworm</name>
    <dbReference type="NCBI Taxonomy" id="27915"/>
    <lineage>
        <taxon>Eukaryota</taxon>
        <taxon>Metazoa</taxon>
        <taxon>Spiralia</taxon>
        <taxon>Lophotrochozoa</taxon>
        <taxon>Annelida</taxon>
        <taxon>Polychaeta</taxon>
        <taxon>Sedentaria</taxon>
        <taxon>Canalipalpata</taxon>
        <taxon>Sabellida</taxon>
        <taxon>Siboglinidae</taxon>
        <taxon>Ridgeia</taxon>
    </lineage>
</organism>
<evidence type="ECO:0000256" key="2">
    <source>
        <dbReference type="ARBA" id="ARBA00022801"/>
    </source>
</evidence>
<gene>
    <name evidence="7" type="ORF">NP493_5g02082</name>
</gene>
<dbReference type="GO" id="GO:0005524">
    <property type="term" value="F:ATP binding"/>
    <property type="evidence" value="ECO:0007669"/>
    <property type="project" value="UniProtKB-KW"/>
</dbReference>
<feature type="compositionally biased region" description="Polar residues" evidence="5">
    <location>
        <begin position="56"/>
        <end position="65"/>
    </location>
</feature>
<evidence type="ECO:0000313" key="8">
    <source>
        <dbReference type="Proteomes" id="UP001209878"/>
    </source>
</evidence>
<protein>
    <recommendedName>
        <fullName evidence="6">Helicase ATP-binding domain-containing protein</fullName>
    </recommendedName>
</protein>
<dbReference type="Pfam" id="PF00270">
    <property type="entry name" value="DEAD"/>
    <property type="match status" value="1"/>
</dbReference>
<dbReference type="PANTHER" id="PTHR18934">
    <property type="entry name" value="ATP-DEPENDENT RNA HELICASE"/>
    <property type="match status" value="1"/>
</dbReference>
<dbReference type="FunFam" id="3.40.50.300:FF:000739">
    <property type="entry name" value="Putative ATP-dependent RNA helicase DHX36"/>
    <property type="match status" value="1"/>
</dbReference>
<keyword evidence="8" id="KW-1185">Reference proteome</keyword>
<dbReference type="GO" id="GO:0002151">
    <property type="term" value="F:G-quadruplex RNA binding"/>
    <property type="evidence" value="ECO:0007669"/>
    <property type="project" value="TreeGrafter"/>
</dbReference>
<dbReference type="SMART" id="SM00487">
    <property type="entry name" value="DEXDc"/>
    <property type="match status" value="1"/>
</dbReference>
<dbReference type="SUPFAM" id="SSF52540">
    <property type="entry name" value="P-loop containing nucleoside triphosphate hydrolases"/>
    <property type="match status" value="1"/>
</dbReference>
<keyword evidence="2" id="KW-0378">Hydrolase</keyword>
<dbReference type="PROSITE" id="PS00690">
    <property type="entry name" value="DEAH_ATP_HELICASE"/>
    <property type="match status" value="1"/>
</dbReference>
<dbReference type="AlphaFoldDB" id="A0AAD9ULE1"/>
<evidence type="ECO:0000259" key="6">
    <source>
        <dbReference type="PROSITE" id="PS51192"/>
    </source>
</evidence>
<proteinExistence type="predicted"/>
<reference evidence="7" key="1">
    <citation type="journal article" date="2023" name="Mol. Biol. Evol.">
        <title>Third-Generation Sequencing Reveals the Adaptive Role of the Epigenome in Three Deep-Sea Polychaetes.</title>
        <authorList>
            <person name="Perez M."/>
            <person name="Aroh O."/>
            <person name="Sun Y."/>
            <person name="Lan Y."/>
            <person name="Juniper S.K."/>
            <person name="Young C.R."/>
            <person name="Angers B."/>
            <person name="Qian P.Y."/>
        </authorList>
    </citation>
    <scope>NUCLEOTIDE SEQUENCE</scope>
    <source>
        <strain evidence="7">R07B-5</strain>
    </source>
</reference>
<dbReference type="GO" id="GO:0005737">
    <property type="term" value="C:cytoplasm"/>
    <property type="evidence" value="ECO:0007669"/>
    <property type="project" value="TreeGrafter"/>
</dbReference>
<dbReference type="InterPro" id="IPR027417">
    <property type="entry name" value="P-loop_NTPase"/>
</dbReference>
<comment type="caution">
    <text evidence="7">The sequence shown here is derived from an EMBL/GenBank/DDBJ whole genome shotgun (WGS) entry which is preliminary data.</text>
</comment>
<sequence>MGETVGLQPERSYRDPFDDGEAAFEDLTSPPSSPRDTTHTDTSTDEYIPIKKEPSSDGSSPCTADSSDKDCPAVKTEPSDDQSASVKAEPTDYVCVPIRARTLDDGFIPLKIEPRYCKATNVSTLKGDEHVPLKTEPRDDGFVPLKSESNDDGYIPLKSDAQGENSIGVPGTSGQSTAEVKMEPDSEILDLTISDSDSDDDKEGVAEAIRVLPEVEVISDDDDDDDITTTSVSELYRYAIQLIDDGENPFMAEFLLHRHTRNRSYESLSDMAAYSCLERDTRLDSRLLAEAADRWENNDKFHRMLQFRKQLPSYQMREEIIGYIKSNQVIVISGETGCGKTTQVAQFILEDYVARGDGSLCRIVCTQPRRISAIAVAERVAEERGELCGESVGYQIRLESQQPRQQGSILYCTTGIMLKWLQNDPWLSRTSHVILDEIHERDLQSDFLMIILKELTAGRPDLKLILMSATLNAQMFSQYFRNCPMLNIPGYTFPVEEFMMEDVVEMTGYTLLPDHRFPRNKHGRKHKEAMDKRRDYECWIDGLSGRYSPRTQGVLRSVVDDKVDIDLAAAVVEYIIRAMPEGAILVFMPGAADIKQLNDILCRDYHQGWCRKLLLLLSSCNSSQDNVCVLRTMSVCSGQCLCAQDNVCVLRTMSVCGHVYISAWVFV</sequence>
<dbReference type="GO" id="GO:0005634">
    <property type="term" value="C:nucleus"/>
    <property type="evidence" value="ECO:0007669"/>
    <property type="project" value="TreeGrafter"/>
</dbReference>
<dbReference type="InterPro" id="IPR002464">
    <property type="entry name" value="DNA/RNA_helicase_DEAH_CS"/>
</dbReference>
<evidence type="ECO:0000256" key="1">
    <source>
        <dbReference type="ARBA" id="ARBA00022741"/>
    </source>
</evidence>
<keyword evidence="3" id="KW-0347">Helicase</keyword>
<dbReference type="GO" id="GO:0003724">
    <property type="term" value="F:RNA helicase activity"/>
    <property type="evidence" value="ECO:0007669"/>
    <property type="project" value="TreeGrafter"/>
</dbReference>
<feature type="domain" description="Helicase ATP-binding" evidence="6">
    <location>
        <begin position="321"/>
        <end position="489"/>
    </location>
</feature>
<evidence type="ECO:0000313" key="7">
    <source>
        <dbReference type="EMBL" id="KAK2193778.1"/>
    </source>
</evidence>
<feature type="region of interest" description="Disordered" evidence="5">
    <location>
        <begin position="130"/>
        <end position="179"/>
    </location>
</feature>
<dbReference type="PANTHER" id="PTHR18934:SF237">
    <property type="entry name" value="ATP-DEPENDENT DNA_RNA HELICASE DHX36"/>
    <property type="match status" value="1"/>
</dbReference>
<feature type="compositionally biased region" description="Basic and acidic residues" evidence="5">
    <location>
        <begin position="130"/>
        <end position="141"/>
    </location>
</feature>
<evidence type="ECO:0000256" key="4">
    <source>
        <dbReference type="ARBA" id="ARBA00022840"/>
    </source>
</evidence>
<accession>A0AAD9ULE1</accession>
<keyword evidence="1" id="KW-0547">Nucleotide-binding</keyword>